<dbReference type="InterPro" id="IPR019539">
    <property type="entry name" value="GalKase_N"/>
</dbReference>
<dbReference type="AlphaFoldDB" id="A0A4Q7Y7U1"/>
<dbReference type="EMBL" id="SHKV01000001">
    <property type="protein sequence ID" value="RZU32778.1"/>
    <property type="molecule type" value="Genomic_DNA"/>
</dbReference>
<evidence type="ECO:0000256" key="4">
    <source>
        <dbReference type="ARBA" id="ARBA00022723"/>
    </source>
</evidence>
<reference evidence="15 16" key="1">
    <citation type="submission" date="2019-02" db="EMBL/GenBank/DDBJ databases">
        <title>Sequencing the genomes of 1000 actinobacteria strains.</title>
        <authorList>
            <person name="Klenk H.-P."/>
        </authorList>
    </citation>
    <scope>NUCLEOTIDE SEQUENCE [LARGE SCALE GENOMIC DNA]</scope>
    <source>
        <strain evidence="15 16">DSM 44509</strain>
    </source>
</reference>
<evidence type="ECO:0000259" key="12">
    <source>
        <dbReference type="Pfam" id="PF00288"/>
    </source>
</evidence>
<proteinExistence type="inferred from homology"/>
<dbReference type="PRINTS" id="PR00473">
    <property type="entry name" value="GALCTOKINASE"/>
</dbReference>
<accession>A0A4Q7Y7U1</accession>
<dbReference type="PIRSF" id="PIRSF000530">
    <property type="entry name" value="Galactokinase"/>
    <property type="match status" value="1"/>
</dbReference>
<dbReference type="InterPro" id="IPR013750">
    <property type="entry name" value="GHMP_kinase_C_dom"/>
</dbReference>
<dbReference type="PANTHER" id="PTHR10457">
    <property type="entry name" value="MEVALONATE KINASE/GALACTOKINASE"/>
    <property type="match status" value="1"/>
</dbReference>
<dbReference type="GO" id="GO:0006012">
    <property type="term" value="P:galactose metabolic process"/>
    <property type="evidence" value="ECO:0007669"/>
    <property type="project" value="UniProtKB-UniRule"/>
</dbReference>
<evidence type="ECO:0000259" key="13">
    <source>
        <dbReference type="Pfam" id="PF08544"/>
    </source>
</evidence>
<dbReference type="Gene3D" id="3.30.230.10">
    <property type="match status" value="1"/>
</dbReference>
<dbReference type="PANTHER" id="PTHR10457:SF7">
    <property type="entry name" value="GALACTOKINASE-RELATED"/>
    <property type="match status" value="1"/>
</dbReference>
<sequence length="389" mass="40106">MVTDAAAAERVAAAFADSFGQQSEGVWAAPGRVNVIGEHTDYNGGFVLPVALPHTIRAAVARRDDGLLVLASAQHLGARAEVAVADLEPGRPEGWAGYPAGVVHALAGRVPGGLSILVDGDVPSGAGLSSSAALSCSVALAVRDLLDLDLDADALIDVARRAENDFVGAPTGALDQSASVLCTAGHALFLDTRDGTREQVPLDLAAAGLALLVIDTGTTHDHAEGGYRDRRRECERAAERLGVDLLREIEDVAALDPLADGSDEGDVLLRRARHVVTEDARVLQVVATLRGDADPRVIGPVLTAGHESLRDDFEISVPLVDACVEAALAAGAHGARMVGGGFGGSVVALIEAGAADDITGAVTERFAREQHRAPRTFVVIPSAGARRLA</sequence>
<comment type="caution">
    <text evidence="15">The sequence shown here is derived from an EMBL/GenBank/DDBJ whole genome shotgun (WGS) entry which is preliminary data.</text>
</comment>
<dbReference type="GO" id="GO:0046872">
    <property type="term" value="F:metal ion binding"/>
    <property type="evidence" value="ECO:0007669"/>
    <property type="project" value="UniProtKB-KW"/>
</dbReference>
<keyword evidence="7" id="KW-0067">ATP-binding</keyword>
<evidence type="ECO:0000256" key="11">
    <source>
        <dbReference type="NCBIfam" id="TIGR00131"/>
    </source>
</evidence>
<keyword evidence="3" id="KW-0808">Transferase</keyword>
<evidence type="ECO:0000256" key="1">
    <source>
        <dbReference type="ARBA" id="ARBA00006566"/>
    </source>
</evidence>
<dbReference type="EC" id="2.7.1.6" evidence="11"/>
<protein>
    <recommendedName>
        <fullName evidence="11">Galactokinase</fullName>
        <ecNumber evidence="11">2.7.1.6</ecNumber>
    </recommendedName>
</protein>
<comment type="similarity">
    <text evidence="1">Belongs to the GHMP kinase family. GalK subfamily.</text>
</comment>
<evidence type="ECO:0000256" key="8">
    <source>
        <dbReference type="ARBA" id="ARBA00022842"/>
    </source>
</evidence>
<dbReference type="SUPFAM" id="SSF54211">
    <property type="entry name" value="Ribosomal protein S5 domain 2-like"/>
    <property type="match status" value="1"/>
</dbReference>
<dbReference type="PROSITE" id="PS00627">
    <property type="entry name" value="GHMP_KINASES_ATP"/>
    <property type="match status" value="1"/>
</dbReference>
<dbReference type="GO" id="GO:0005524">
    <property type="term" value="F:ATP binding"/>
    <property type="evidence" value="ECO:0007669"/>
    <property type="project" value="UniProtKB-UniRule"/>
</dbReference>
<dbReference type="Proteomes" id="UP000292507">
    <property type="component" value="Unassembled WGS sequence"/>
</dbReference>
<evidence type="ECO:0000256" key="7">
    <source>
        <dbReference type="ARBA" id="ARBA00022840"/>
    </source>
</evidence>
<dbReference type="PROSITE" id="PS00106">
    <property type="entry name" value="GALACTOKINASE"/>
    <property type="match status" value="1"/>
</dbReference>
<evidence type="ECO:0000256" key="9">
    <source>
        <dbReference type="ARBA" id="ARBA00023144"/>
    </source>
</evidence>
<dbReference type="Pfam" id="PF00288">
    <property type="entry name" value="GHMP_kinases_N"/>
    <property type="match status" value="1"/>
</dbReference>
<gene>
    <name evidence="15" type="ORF">BKA19_2483</name>
</gene>
<dbReference type="InterPro" id="IPR006204">
    <property type="entry name" value="GHMP_kinase_N_dom"/>
</dbReference>
<dbReference type="Pfam" id="PF08544">
    <property type="entry name" value="GHMP_kinases_C"/>
    <property type="match status" value="1"/>
</dbReference>
<evidence type="ECO:0000256" key="5">
    <source>
        <dbReference type="ARBA" id="ARBA00022741"/>
    </source>
</evidence>
<dbReference type="SUPFAM" id="SSF55060">
    <property type="entry name" value="GHMP Kinase, C-terminal domain"/>
    <property type="match status" value="1"/>
</dbReference>
<evidence type="ECO:0000256" key="2">
    <source>
        <dbReference type="ARBA" id="ARBA00022490"/>
    </source>
</evidence>
<feature type="domain" description="GHMP kinase C-terminal" evidence="13">
    <location>
        <begin position="301"/>
        <end position="366"/>
    </location>
</feature>
<evidence type="ECO:0000313" key="16">
    <source>
        <dbReference type="Proteomes" id="UP000292507"/>
    </source>
</evidence>
<keyword evidence="10" id="KW-0119">Carbohydrate metabolism</keyword>
<evidence type="ECO:0000259" key="14">
    <source>
        <dbReference type="Pfam" id="PF10509"/>
    </source>
</evidence>
<dbReference type="NCBIfam" id="TIGR00131">
    <property type="entry name" value="gal_kin"/>
    <property type="match status" value="1"/>
</dbReference>
<feature type="domain" description="Galactokinase N-terminal" evidence="14">
    <location>
        <begin position="14"/>
        <end position="62"/>
    </location>
</feature>
<dbReference type="GO" id="GO:0005829">
    <property type="term" value="C:cytosol"/>
    <property type="evidence" value="ECO:0007669"/>
    <property type="project" value="TreeGrafter"/>
</dbReference>
<dbReference type="Pfam" id="PF10509">
    <property type="entry name" value="GalKase_gal_bdg"/>
    <property type="match status" value="1"/>
</dbReference>
<dbReference type="InterPro" id="IPR006203">
    <property type="entry name" value="GHMP_knse_ATP-bd_CS"/>
</dbReference>
<dbReference type="Gene3D" id="3.30.70.890">
    <property type="entry name" value="GHMP kinase, C-terminal domain"/>
    <property type="match status" value="1"/>
</dbReference>
<keyword evidence="4" id="KW-0479">Metal-binding</keyword>
<dbReference type="InterPro" id="IPR036554">
    <property type="entry name" value="GHMP_kinase_C_sf"/>
</dbReference>
<keyword evidence="16" id="KW-1185">Reference proteome</keyword>
<dbReference type="PRINTS" id="PR00959">
    <property type="entry name" value="MEVGALKINASE"/>
</dbReference>
<dbReference type="InterPro" id="IPR020568">
    <property type="entry name" value="Ribosomal_Su5_D2-typ_SF"/>
</dbReference>
<dbReference type="InterPro" id="IPR006206">
    <property type="entry name" value="Mevalonate/galactokinase"/>
</dbReference>
<dbReference type="InterPro" id="IPR019741">
    <property type="entry name" value="Galactokinase_CS"/>
</dbReference>
<organism evidence="15 16">
    <name type="scientific">Blastococcus saxobsidens</name>
    <dbReference type="NCBI Taxonomy" id="138336"/>
    <lineage>
        <taxon>Bacteria</taxon>
        <taxon>Bacillati</taxon>
        <taxon>Actinomycetota</taxon>
        <taxon>Actinomycetes</taxon>
        <taxon>Geodermatophilales</taxon>
        <taxon>Geodermatophilaceae</taxon>
        <taxon>Blastococcus</taxon>
    </lineage>
</organism>
<keyword evidence="8" id="KW-0460">Magnesium</keyword>
<evidence type="ECO:0000256" key="6">
    <source>
        <dbReference type="ARBA" id="ARBA00022777"/>
    </source>
</evidence>
<dbReference type="FunFam" id="3.30.230.10:FF:000017">
    <property type="entry name" value="Galactokinase"/>
    <property type="match status" value="1"/>
</dbReference>
<feature type="domain" description="GHMP kinase N-terminal" evidence="12">
    <location>
        <begin position="101"/>
        <end position="181"/>
    </location>
</feature>
<dbReference type="GO" id="GO:0004335">
    <property type="term" value="F:galactokinase activity"/>
    <property type="evidence" value="ECO:0007669"/>
    <property type="project" value="UniProtKB-UniRule"/>
</dbReference>
<keyword evidence="5" id="KW-0547">Nucleotide-binding</keyword>
<keyword evidence="9" id="KW-0299">Galactose metabolism</keyword>
<evidence type="ECO:0000313" key="15">
    <source>
        <dbReference type="EMBL" id="RZU32778.1"/>
    </source>
</evidence>
<dbReference type="FunFam" id="3.30.70.890:FF:000001">
    <property type="entry name" value="Galactokinase"/>
    <property type="match status" value="1"/>
</dbReference>
<evidence type="ECO:0000256" key="3">
    <source>
        <dbReference type="ARBA" id="ARBA00022679"/>
    </source>
</evidence>
<keyword evidence="2" id="KW-0963">Cytoplasm</keyword>
<name>A0A4Q7Y7U1_9ACTN</name>
<dbReference type="InterPro" id="IPR000705">
    <property type="entry name" value="Galactokinase"/>
</dbReference>
<keyword evidence="6 15" id="KW-0418">Kinase</keyword>
<evidence type="ECO:0000256" key="10">
    <source>
        <dbReference type="ARBA" id="ARBA00023277"/>
    </source>
</evidence>
<dbReference type="InterPro" id="IPR014721">
    <property type="entry name" value="Ribsml_uS5_D2-typ_fold_subgr"/>
</dbReference>